<feature type="transmembrane region" description="Helical" evidence="5">
    <location>
        <begin position="44"/>
        <end position="62"/>
    </location>
</feature>
<evidence type="ECO:0000313" key="7">
    <source>
        <dbReference type="Proteomes" id="UP000184485"/>
    </source>
</evidence>
<dbReference type="STRING" id="1122133.SAMN02745157_3063"/>
<dbReference type="Gene3D" id="1.20.120.1630">
    <property type="match status" value="1"/>
</dbReference>
<evidence type="ECO:0000256" key="4">
    <source>
        <dbReference type="ARBA" id="ARBA00023136"/>
    </source>
</evidence>
<dbReference type="GO" id="GO:0016020">
    <property type="term" value="C:membrane"/>
    <property type="evidence" value="ECO:0007669"/>
    <property type="project" value="UniProtKB-SubCell"/>
</dbReference>
<proteinExistence type="predicted"/>
<dbReference type="EMBL" id="FQUP01000003">
    <property type="protein sequence ID" value="SHF91379.1"/>
    <property type="molecule type" value="Genomic_DNA"/>
</dbReference>
<dbReference type="RefSeq" id="WP_244540253.1">
    <property type="nucleotide sequence ID" value="NZ_FQUP01000003.1"/>
</dbReference>
<name>A0A1M5FIY5_9HYPH</name>
<reference evidence="6 7" key="1">
    <citation type="submission" date="2016-11" db="EMBL/GenBank/DDBJ databases">
        <authorList>
            <person name="Jaros S."/>
            <person name="Januszkiewicz K."/>
            <person name="Wedrychowicz H."/>
        </authorList>
    </citation>
    <scope>NUCLEOTIDE SEQUENCE [LARGE SCALE GENOMIC DNA]</scope>
    <source>
        <strain evidence="6 7">DSM 19436</strain>
    </source>
</reference>
<keyword evidence="6" id="KW-0808">Transferase</keyword>
<keyword evidence="6" id="KW-0489">Methyltransferase</keyword>
<keyword evidence="4 5" id="KW-0472">Membrane</keyword>
<organism evidence="6 7">
    <name type="scientific">Kaistia soli DSM 19436</name>
    <dbReference type="NCBI Taxonomy" id="1122133"/>
    <lineage>
        <taxon>Bacteria</taxon>
        <taxon>Pseudomonadati</taxon>
        <taxon>Pseudomonadota</taxon>
        <taxon>Alphaproteobacteria</taxon>
        <taxon>Hyphomicrobiales</taxon>
        <taxon>Kaistiaceae</taxon>
        <taxon>Kaistia</taxon>
    </lineage>
</organism>
<feature type="transmembrane region" description="Helical" evidence="5">
    <location>
        <begin position="68"/>
        <end position="93"/>
    </location>
</feature>
<evidence type="ECO:0000256" key="5">
    <source>
        <dbReference type="SAM" id="Phobius"/>
    </source>
</evidence>
<evidence type="ECO:0000256" key="3">
    <source>
        <dbReference type="ARBA" id="ARBA00022989"/>
    </source>
</evidence>
<keyword evidence="2 5" id="KW-0812">Transmembrane</keyword>
<dbReference type="Proteomes" id="UP000184485">
    <property type="component" value="Unassembled WGS sequence"/>
</dbReference>
<dbReference type="Pfam" id="PF04140">
    <property type="entry name" value="ICMT"/>
    <property type="match status" value="1"/>
</dbReference>
<evidence type="ECO:0000313" key="6">
    <source>
        <dbReference type="EMBL" id="SHF91379.1"/>
    </source>
</evidence>
<evidence type="ECO:0000256" key="1">
    <source>
        <dbReference type="ARBA" id="ARBA00004141"/>
    </source>
</evidence>
<keyword evidence="3 5" id="KW-1133">Transmembrane helix</keyword>
<gene>
    <name evidence="6" type="ORF">SAMN02745157_3063</name>
</gene>
<dbReference type="AlphaFoldDB" id="A0A1M5FIY5"/>
<comment type="subcellular location">
    <subcellularLocation>
        <location evidence="1">Membrane</location>
        <topology evidence="1">Multi-pass membrane protein</topology>
    </subcellularLocation>
</comment>
<protein>
    <submittedName>
        <fullName evidence="6">Methyltransferase</fullName>
    </submittedName>
</protein>
<sequence length="182" mass="20751">MIMLWPYLLLGFVVIQRIIELAWSERNRRALMLRRGREIGAGHYPLFILLHGAWIGAMLLFVQPGIPVPWILLGVYALLQVMRVWTIASLGAFWTTRIITVDDLPLRRRGPYRLMRHPNYLIVAIEMPLLPCALGLPWLALLFGVLNIALLVYRIRIEDGALGIRRSLNETAPSAVWPGPAR</sequence>
<feature type="transmembrane region" description="Helical" evidence="5">
    <location>
        <begin position="6"/>
        <end position="23"/>
    </location>
</feature>
<evidence type="ECO:0000256" key="2">
    <source>
        <dbReference type="ARBA" id="ARBA00022692"/>
    </source>
</evidence>
<dbReference type="GO" id="GO:0032259">
    <property type="term" value="P:methylation"/>
    <property type="evidence" value="ECO:0007669"/>
    <property type="project" value="UniProtKB-KW"/>
</dbReference>
<dbReference type="GO" id="GO:0004671">
    <property type="term" value="F:protein C-terminal S-isoprenylcysteine carboxyl O-methyltransferase activity"/>
    <property type="evidence" value="ECO:0007669"/>
    <property type="project" value="InterPro"/>
</dbReference>
<accession>A0A1M5FIY5</accession>
<dbReference type="InterPro" id="IPR007269">
    <property type="entry name" value="ICMT_MeTrfase"/>
</dbReference>
<keyword evidence="7" id="KW-1185">Reference proteome</keyword>